<sequence>MDVGDDAKVPVCFDQVGPSRIRISPVNILPKSKHGSLNDDGQVVEVVNEDIRPTGSSPTTATAFELRERASRTLPQNLLRCVGLNTELEDGQPWILKVVKILFYGDRVKDNAISQGRGPSHDAPRFFSFTATSDCVSMITDTYILEEFQEHELFMDMDTCPLRLIQLDLHGFGLGD</sequence>
<reference evidence="1" key="1">
    <citation type="journal article" date="2020" name="Fungal Divers.">
        <title>Resolving the Mortierellaceae phylogeny through synthesis of multi-gene phylogenetics and phylogenomics.</title>
        <authorList>
            <person name="Vandepol N."/>
            <person name="Liber J."/>
            <person name="Desiro A."/>
            <person name="Na H."/>
            <person name="Kennedy M."/>
            <person name="Barry K."/>
            <person name="Grigoriev I.V."/>
            <person name="Miller A.N."/>
            <person name="O'Donnell K."/>
            <person name="Stajich J.E."/>
            <person name="Bonito G."/>
        </authorList>
    </citation>
    <scope>NUCLEOTIDE SEQUENCE</scope>
    <source>
        <strain evidence="1">KOD1015</strain>
    </source>
</reference>
<gene>
    <name evidence="1" type="ORF">BGW38_010912</name>
</gene>
<name>A0A9P6G1S7_9FUNG</name>
<proteinExistence type="predicted"/>
<dbReference type="AlphaFoldDB" id="A0A9P6G1S7"/>
<comment type="caution">
    <text evidence="1">The sequence shown here is derived from an EMBL/GenBank/DDBJ whole genome shotgun (WGS) entry which is preliminary data.</text>
</comment>
<protein>
    <submittedName>
        <fullName evidence="1">Uncharacterized protein</fullName>
    </submittedName>
</protein>
<evidence type="ECO:0000313" key="2">
    <source>
        <dbReference type="Proteomes" id="UP000780801"/>
    </source>
</evidence>
<accession>A0A9P6G1S7</accession>
<evidence type="ECO:0000313" key="1">
    <source>
        <dbReference type="EMBL" id="KAF9585933.1"/>
    </source>
</evidence>
<dbReference type="EMBL" id="JAABOA010000097">
    <property type="protein sequence ID" value="KAF9585933.1"/>
    <property type="molecule type" value="Genomic_DNA"/>
</dbReference>
<keyword evidence="2" id="KW-1185">Reference proteome</keyword>
<dbReference type="Proteomes" id="UP000780801">
    <property type="component" value="Unassembled WGS sequence"/>
</dbReference>
<dbReference type="OrthoDB" id="58529at2759"/>
<organism evidence="1 2">
    <name type="scientific">Lunasporangiospora selenospora</name>
    <dbReference type="NCBI Taxonomy" id="979761"/>
    <lineage>
        <taxon>Eukaryota</taxon>
        <taxon>Fungi</taxon>
        <taxon>Fungi incertae sedis</taxon>
        <taxon>Mucoromycota</taxon>
        <taxon>Mortierellomycotina</taxon>
        <taxon>Mortierellomycetes</taxon>
        <taxon>Mortierellales</taxon>
        <taxon>Mortierellaceae</taxon>
        <taxon>Lunasporangiospora</taxon>
    </lineage>
</organism>